<reference evidence="2 3" key="1">
    <citation type="submission" date="2006-03" db="EMBL/GenBank/DDBJ databases">
        <title>Complete sequence of Rhodopseudomonas palustris BisB5.</title>
        <authorList>
            <consortium name="US DOE Joint Genome Institute"/>
            <person name="Copeland A."/>
            <person name="Lucas S."/>
            <person name="Lapidus A."/>
            <person name="Barry K."/>
            <person name="Detter J.C."/>
            <person name="Glavina del Rio T."/>
            <person name="Hammon N."/>
            <person name="Israni S."/>
            <person name="Dalin E."/>
            <person name="Tice H."/>
            <person name="Pitluck S."/>
            <person name="Chain P."/>
            <person name="Malfatti S."/>
            <person name="Shin M."/>
            <person name="Vergez L."/>
            <person name="Schmutz J."/>
            <person name="Larimer F."/>
            <person name="Land M."/>
            <person name="Hauser L."/>
            <person name="Pelletier D.A."/>
            <person name="Kyrpides N."/>
            <person name="Lykidis A."/>
            <person name="Oda Y."/>
            <person name="Harwood C.S."/>
            <person name="Richardson P."/>
        </authorList>
    </citation>
    <scope>NUCLEOTIDE SEQUENCE [LARGE SCALE GENOMIC DNA]</scope>
    <source>
        <strain evidence="2 3">BisB5</strain>
    </source>
</reference>
<dbReference type="STRING" id="316057.RPD_0055"/>
<dbReference type="EMBL" id="CP000283">
    <property type="protein sequence ID" value="ABE37295.1"/>
    <property type="molecule type" value="Genomic_DNA"/>
</dbReference>
<evidence type="ECO:0000313" key="2">
    <source>
        <dbReference type="EMBL" id="ABE37295.1"/>
    </source>
</evidence>
<dbReference type="Proteomes" id="UP000001818">
    <property type="component" value="Chromosome"/>
</dbReference>
<proteinExistence type="predicted"/>
<organism evidence="2 3">
    <name type="scientific">Rhodopseudomonas palustris (strain BisB5)</name>
    <dbReference type="NCBI Taxonomy" id="316057"/>
    <lineage>
        <taxon>Bacteria</taxon>
        <taxon>Pseudomonadati</taxon>
        <taxon>Pseudomonadota</taxon>
        <taxon>Alphaproteobacteria</taxon>
        <taxon>Hyphomicrobiales</taxon>
        <taxon>Nitrobacteraceae</taxon>
        <taxon>Rhodopseudomonas</taxon>
    </lineage>
</organism>
<feature type="region of interest" description="Disordered" evidence="1">
    <location>
        <begin position="38"/>
        <end position="57"/>
    </location>
</feature>
<feature type="compositionally biased region" description="Basic and acidic residues" evidence="1">
    <location>
        <begin position="109"/>
        <end position="120"/>
    </location>
</feature>
<evidence type="ECO:0000313" key="3">
    <source>
        <dbReference type="Proteomes" id="UP000001818"/>
    </source>
</evidence>
<dbReference type="AlphaFoldDB" id="Q13F44"/>
<protein>
    <submittedName>
        <fullName evidence="2">Uncharacterized protein</fullName>
    </submittedName>
</protein>
<sequence length="120" mass="13118">MRLAPSWIIRQSQLLASTERAAEQSVAPTFAECGHSPLEGWTPHSARQKMQLPVSSHPHRDIVLSAAAPGHIVDACEKSRPNQPRSRIDVVDICLQTTPSPASAVSPHRSREPRKSLTSN</sequence>
<dbReference type="KEGG" id="rpd:RPD_0055"/>
<dbReference type="HOGENOM" id="CLU_2047911_0_0_5"/>
<name>Q13F44_RHOPS</name>
<feature type="region of interest" description="Disordered" evidence="1">
    <location>
        <begin position="97"/>
        <end position="120"/>
    </location>
</feature>
<gene>
    <name evidence="2" type="ordered locus">RPD_0055</name>
</gene>
<accession>Q13F44</accession>
<evidence type="ECO:0000256" key="1">
    <source>
        <dbReference type="SAM" id="MobiDB-lite"/>
    </source>
</evidence>